<proteinExistence type="predicted"/>
<feature type="compositionally biased region" description="Gly residues" evidence="1">
    <location>
        <begin position="473"/>
        <end position="483"/>
    </location>
</feature>
<dbReference type="PANTHER" id="PTHR28307:SF2">
    <property type="entry name" value="PROTEIN PAL1"/>
    <property type="match status" value="1"/>
</dbReference>
<dbReference type="PANTHER" id="PTHR28307">
    <property type="entry name" value="PROTEIN PAL1"/>
    <property type="match status" value="1"/>
</dbReference>
<feature type="compositionally biased region" description="Basic and acidic residues" evidence="1">
    <location>
        <begin position="72"/>
        <end position="87"/>
    </location>
</feature>
<evidence type="ECO:0000313" key="2">
    <source>
        <dbReference type="EMBL" id="CDZ96878.1"/>
    </source>
</evidence>
<feature type="compositionally biased region" description="Polar residues" evidence="1">
    <location>
        <begin position="328"/>
        <end position="343"/>
    </location>
</feature>
<feature type="compositionally biased region" description="Low complexity" evidence="1">
    <location>
        <begin position="397"/>
        <end position="409"/>
    </location>
</feature>
<reference evidence="2" key="1">
    <citation type="submission" date="2014-08" db="EMBL/GenBank/DDBJ databases">
        <authorList>
            <person name="Sharma Rahul"/>
            <person name="Thines Marco"/>
        </authorList>
    </citation>
    <scope>NUCLEOTIDE SEQUENCE</scope>
</reference>
<feature type="compositionally biased region" description="Polar residues" evidence="1">
    <location>
        <begin position="537"/>
        <end position="553"/>
    </location>
</feature>
<feature type="region of interest" description="Disordered" evidence="1">
    <location>
        <begin position="16"/>
        <end position="262"/>
    </location>
</feature>
<sequence>MSRYQSTKQDTDLLVALQDTVIRTPSPSGDRGFQESQTSPRDANSRRTQHDQASSQPVSTTKTSSKQAGSGRSKDDPFADRPSEKTKTSKPKAPVPPRKSRHADVIDRLDPSSLWGGTIHHESAYDAAAPSRNKATSATAPMRAFDSAGQPTKSPSGNANANPNLSTLASHTLARMGSVKFNENEKPDSATTPTGVLNNNDDTYFVSALGVSGSEPATPSAEDKDRGGVVGRGLRLIRSRSRSREGKGLVGGERPGAIPGIGSMPAEEDYYNARAKHQKNALANAWGVADPEPFEDFGHIAPGEPPKGETGLASASSSIWNGMESHSARTNAGGSSGLSQTVKQDVDSDEQETLDHVPTAGSYNARKTNGHQFTQSTGAGVTRTKSLIKRFKAMRENPNVPVDSNSSSPRSEHGPPSPTAGVFSTSLPTSAGLSSSSTAQQSTNQAPAFQRKPSFMNRIGRSHSNSSPNGSGSWAGSGSGSGSGESPNGVSIPLGKEVNIGTIDNSSTAHSPIPPNTITTTTTTTTGSDRLTKDKSLPQTPRSDGLNNSTGNPFSDPKENRRQPSYSNTSRRKQESSATSHTRSAPPPPAPINLPGSGSDDHWDLPSASSQGGVSGGEVKGAGLGRKASLMKRVLGRG</sequence>
<protein>
    <submittedName>
        <fullName evidence="2">Pal1 cell morphology</fullName>
    </submittedName>
</protein>
<feature type="region of interest" description="Disordered" evidence="1">
    <location>
        <begin position="295"/>
        <end position="638"/>
    </location>
</feature>
<organism evidence="2">
    <name type="scientific">Phaffia rhodozyma</name>
    <name type="common">Yeast</name>
    <name type="synonym">Xanthophyllomyces dendrorhous</name>
    <dbReference type="NCBI Taxonomy" id="264483"/>
    <lineage>
        <taxon>Eukaryota</taxon>
        <taxon>Fungi</taxon>
        <taxon>Dikarya</taxon>
        <taxon>Basidiomycota</taxon>
        <taxon>Agaricomycotina</taxon>
        <taxon>Tremellomycetes</taxon>
        <taxon>Cystofilobasidiales</taxon>
        <taxon>Mrakiaceae</taxon>
        <taxon>Phaffia</taxon>
    </lineage>
</organism>
<dbReference type="Pfam" id="PF08316">
    <property type="entry name" value="Pal1"/>
    <property type="match status" value="1"/>
</dbReference>
<evidence type="ECO:0000256" key="1">
    <source>
        <dbReference type="SAM" id="MobiDB-lite"/>
    </source>
</evidence>
<dbReference type="AlphaFoldDB" id="A0A0F7SGK9"/>
<feature type="compositionally biased region" description="Gly residues" evidence="1">
    <location>
        <begin position="613"/>
        <end position="624"/>
    </location>
</feature>
<dbReference type="GO" id="GO:0005737">
    <property type="term" value="C:cytoplasm"/>
    <property type="evidence" value="ECO:0007669"/>
    <property type="project" value="TreeGrafter"/>
</dbReference>
<dbReference type="InterPro" id="IPR013226">
    <property type="entry name" value="Pal1"/>
</dbReference>
<feature type="compositionally biased region" description="Polar residues" evidence="1">
    <location>
        <begin position="51"/>
        <end position="70"/>
    </location>
</feature>
<feature type="compositionally biased region" description="Polar residues" evidence="1">
    <location>
        <begin position="361"/>
        <end position="385"/>
    </location>
</feature>
<name>A0A0F7SGK9_PHARH</name>
<feature type="compositionally biased region" description="Low complexity" evidence="1">
    <location>
        <begin position="462"/>
        <end position="472"/>
    </location>
</feature>
<feature type="compositionally biased region" description="Polar residues" evidence="1">
    <location>
        <begin position="189"/>
        <end position="202"/>
    </location>
</feature>
<feature type="compositionally biased region" description="Low complexity" evidence="1">
    <location>
        <begin position="517"/>
        <end position="526"/>
    </location>
</feature>
<feature type="compositionally biased region" description="Low complexity" evidence="1">
    <location>
        <begin position="424"/>
        <end position="448"/>
    </location>
</feature>
<accession>A0A0F7SGK9</accession>
<feature type="compositionally biased region" description="Polar residues" evidence="1">
    <location>
        <begin position="149"/>
        <end position="170"/>
    </location>
</feature>
<dbReference type="EMBL" id="LN483167">
    <property type="protein sequence ID" value="CDZ96878.1"/>
    <property type="molecule type" value="Genomic_DNA"/>
</dbReference>